<gene>
    <name evidence="2" type="ORF">PoMZ_13652</name>
</gene>
<dbReference type="InterPro" id="IPR036915">
    <property type="entry name" value="Cyclin-like_sf"/>
</dbReference>
<dbReference type="GO" id="GO:0016538">
    <property type="term" value="F:cyclin-dependent protein serine/threonine kinase regulator activity"/>
    <property type="evidence" value="ECO:0007669"/>
    <property type="project" value="TreeGrafter"/>
</dbReference>
<dbReference type="GO" id="GO:0005634">
    <property type="term" value="C:nucleus"/>
    <property type="evidence" value="ECO:0007669"/>
    <property type="project" value="TreeGrafter"/>
</dbReference>
<dbReference type="GO" id="GO:0000307">
    <property type="term" value="C:cyclin-dependent protein kinase holoenzyme complex"/>
    <property type="evidence" value="ECO:0007669"/>
    <property type="project" value="TreeGrafter"/>
</dbReference>
<evidence type="ECO:0000313" key="2">
    <source>
        <dbReference type="EMBL" id="QBZ66669.1"/>
    </source>
</evidence>
<dbReference type="AlphaFoldDB" id="A0A4P7NW04"/>
<accession>A0A4P7NW04</accession>
<feature type="domain" description="Cyclin N-terminal" evidence="1">
    <location>
        <begin position="54"/>
        <end position="176"/>
    </location>
</feature>
<evidence type="ECO:0000259" key="1">
    <source>
        <dbReference type="Pfam" id="PF00134"/>
    </source>
</evidence>
<dbReference type="GO" id="GO:0019901">
    <property type="term" value="F:protein kinase binding"/>
    <property type="evidence" value="ECO:0007669"/>
    <property type="project" value="InterPro"/>
</dbReference>
<evidence type="ECO:0000313" key="3">
    <source>
        <dbReference type="Proteomes" id="UP000294847"/>
    </source>
</evidence>
<dbReference type="PANTHER" id="PTHR15615:SF10">
    <property type="entry name" value="PHO85 CYCLIN-2-RELATED"/>
    <property type="match status" value="1"/>
</dbReference>
<dbReference type="Gene3D" id="1.10.472.10">
    <property type="entry name" value="Cyclin-like"/>
    <property type="match status" value="1"/>
</dbReference>
<dbReference type="InterPro" id="IPR006671">
    <property type="entry name" value="Cyclin_N"/>
</dbReference>
<proteinExistence type="predicted"/>
<dbReference type="Proteomes" id="UP000294847">
    <property type="component" value="Chromosome 7"/>
</dbReference>
<dbReference type="PANTHER" id="PTHR15615">
    <property type="match status" value="1"/>
</dbReference>
<dbReference type="Pfam" id="PF00134">
    <property type="entry name" value="Cyclin_N"/>
    <property type="match status" value="1"/>
</dbReference>
<dbReference type="InterPro" id="IPR013922">
    <property type="entry name" value="Cyclin_PHO80-like"/>
</dbReference>
<dbReference type="SUPFAM" id="SSF47954">
    <property type="entry name" value="Cyclin-like"/>
    <property type="match status" value="1"/>
</dbReference>
<organism evidence="2 3">
    <name type="scientific">Pyricularia oryzae</name>
    <name type="common">Rice blast fungus</name>
    <name type="synonym">Magnaporthe oryzae</name>
    <dbReference type="NCBI Taxonomy" id="318829"/>
    <lineage>
        <taxon>Eukaryota</taxon>
        <taxon>Fungi</taxon>
        <taxon>Dikarya</taxon>
        <taxon>Ascomycota</taxon>
        <taxon>Pezizomycotina</taxon>
        <taxon>Sordariomycetes</taxon>
        <taxon>Sordariomycetidae</taxon>
        <taxon>Magnaporthales</taxon>
        <taxon>Pyriculariaceae</taxon>
        <taxon>Pyricularia</taxon>
    </lineage>
</organism>
<protein>
    <recommendedName>
        <fullName evidence="1">Cyclin N-terminal domain-containing protein</fullName>
    </recommendedName>
</protein>
<name>A0A4P7NW04_PYROR</name>
<dbReference type="CDD" id="cd20557">
    <property type="entry name" value="CYCLIN_ScPCL1-like"/>
    <property type="match status" value="1"/>
</dbReference>
<reference evidence="2 3" key="1">
    <citation type="journal article" date="2019" name="Mol. Biol. Evol.">
        <title>Blast fungal genomes show frequent chromosomal changes, gene gains and losses, and effector gene turnover.</title>
        <authorList>
            <person name="Gomez Luciano L.B."/>
            <person name="Jason Tsai I."/>
            <person name="Chuma I."/>
            <person name="Tosa Y."/>
            <person name="Chen Y.H."/>
            <person name="Li J.Y."/>
            <person name="Li M.Y."/>
            <person name="Jade Lu M.Y."/>
            <person name="Nakayashiki H."/>
            <person name="Li W.H."/>
        </authorList>
    </citation>
    <scope>NUCLEOTIDE SEQUENCE [LARGE SCALE GENOMIC DNA]</scope>
    <source>
        <strain evidence="2">MZ5-1-6</strain>
    </source>
</reference>
<dbReference type="EMBL" id="CP034210">
    <property type="protein sequence ID" value="QBZ66669.1"/>
    <property type="molecule type" value="Genomic_DNA"/>
</dbReference>
<sequence length="232" mass="26660">MSIDYCKSLESSDPNDNALNATALRAFVSSPITWETIKYLAVRTSEVIVCENDKRTNMSVESRISDLERFIANLVWHSKVRAATLMSFLVYLSRLKARLQNCIGHPSTPYRLFLANLILTAKYLNDKSPWNKEWAKYAFLRAVDANGDNLGYGFHFSTAGVNEMERQLLDLLFWDLKIENSDLYHELEMFLKPIRFEISEEAIKKGRWWIHGRSSTTIPSNCRVALGKLSIV</sequence>